<dbReference type="KEGG" id="smo:SELMODRAFT_113452"/>
<feature type="domain" description="Kinesin motor" evidence="9">
    <location>
        <begin position="1"/>
        <end position="279"/>
    </location>
</feature>
<dbReference type="GO" id="GO:0008017">
    <property type="term" value="F:microtubule binding"/>
    <property type="evidence" value="ECO:0007669"/>
    <property type="project" value="InterPro"/>
</dbReference>
<dbReference type="Pfam" id="PF00225">
    <property type="entry name" value="Kinesin"/>
    <property type="match status" value="1"/>
</dbReference>
<dbReference type="PROSITE" id="PS50067">
    <property type="entry name" value="KINESIN_MOTOR_2"/>
    <property type="match status" value="1"/>
</dbReference>
<keyword evidence="3 7" id="KW-0067">ATP-binding</keyword>
<evidence type="ECO:0000313" key="11">
    <source>
        <dbReference type="EMBL" id="EFJ18120.1"/>
    </source>
</evidence>
<dbReference type="PROSITE" id="PS00411">
    <property type="entry name" value="KINESIN_MOTOR_1"/>
    <property type="match status" value="1"/>
</dbReference>
<feature type="non-terminal residue" evidence="11">
    <location>
        <position position="310"/>
    </location>
</feature>
<dbReference type="SMART" id="SM00129">
    <property type="entry name" value="KISc"/>
    <property type="match status" value="1"/>
</dbReference>
<evidence type="ECO:0000256" key="8">
    <source>
        <dbReference type="RuleBase" id="RU000394"/>
    </source>
</evidence>
<dbReference type="STRING" id="88036.D8SC38"/>
<keyword evidence="4" id="KW-0175">Coiled coil</keyword>
<dbReference type="SUPFAM" id="SSF52540">
    <property type="entry name" value="P-loop containing nucleoside triphosphate hydrolases"/>
    <property type="match status" value="1"/>
</dbReference>
<sequence>LFRIAGMPMVENCMRGYNSCVFAYGQTGSGKTHTMLGDITSKDSENRGLILRAFEHLFSTIRKARLSFWVNENLRYTCRCSFLEIYNEQITDLLEPSSTNLQVREDARKGVYVESLSEFEVNCLKDVTQLLLQGASNRKVAATNMNRESSRSHSVLTCVIESTWEREAVINRRYGRLNLVDLAGSERYVSSGAENDRLKEAVNINKSLSTLGLVIMVLVDVANGKQRHVPYRDSKLTYLLQDSLGGNSKTMIISTVSPSICCSLDTLSTLKFAQRAKFICNNVRFMKVSYDSLLQERDTEVREIKEQCED</sequence>
<organism evidence="12">
    <name type="scientific">Selaginella moellendorffii</name>
    <name type="common">Spikemoss</name>
    <dbReference type="NCBI Taxonomy" id="88036"/>
    <lineage>
        <taxon>Eukaryota</taxon>
        <taxon>Viridiplantae</taxon>
        <taxon>Streptophyta</taxon>
        <taxon>Embryophyta</taxon>
        <taxon>Tracheophyta</taxon>
        <taxon>Lycopodiopsida</taxon>
        <taxon>Selaginellales</taxon>
        <taxon>Selaginellaceae</taxon>
        <taxon>Selaginella</taxon>
    </lineage>
</organism>
<dbReference type="PANTHER" id="PTHR37739:SF8">
    <property type="entry name" value="KINESIN-LIKE PROTEIN KIN-12D"/>
    <property type="match status" value="1"/>
</dbReference>
<dbReference type="GO" id="GO:0003777">
    <property type="term" value="F:microtubule motor activity"/>
    <property type="evidence" value="ECO:0007669"/>
    <property type="project" value="InterPro"/>
</dbReference>
<dbReference type="HOGENOM" id="CLU_001485_2_0_1"/>
<evidence type="ECO:0000313" key="10">
    <source>
        <dbReference type="EMBL" id="EFJ09597.1"/>
    </source>
</evidence>
<dbReference type="InterPro" id="IPR019821">
    <property type="entry name" value="Kinesin_motor_CS"/>
</dbReference>
<dbReference type="PANTHER" id="PTHR37739">
    <property type="entry name" value="KINESIN-LIKE PROTEIN KIN-12D"/>
    <property type="match status" value="1"/>
</dbReference>
<dbReference type="EMBL" id="GL377661">
    <property type="protein sequence ID" value="EFJ09597.1"/>
    <property type="molecule type" value="Genomic_DNA"/>
</dbReference>
<dbReference type="eggNOG" id="ENOG502QR1R">
    <property type="taxonomic scope" value="Eukaryota"/>
</dbReference>
<dbReference type="InterPro" id="IPR044986">
    <property type="entry name" value="KIF15/KIN-12"/>
</dbReference>
<evidence type="ECO:0000259" key="9">
    <source>
        <dbReference type="PROSITE" id="PS50067"/>
    </source>
</evidence>
<dbReference type="Proteomes" id="UP000001514">
    <property type="component" value="Unassembled WGS sequence"/>
</dbReference>
<dbReference type="GO" id="GO:0005524">
    <property type="term" value="F:ATP binding"/>
    <property type="evidence" value="ECO:0007669"/>
    <property type="project" value="UniProtKB-UniRule"/>
</dbReference>
<accession>D8SC38</accession>
<dbReference type="AlphaFoldDB" id="D8SC38"/>
<dbReference type="InterPro" id="IPR001752">
    <property type="entry name" value="Kinesin_motor_dom"/>
</dbReference>
<reference evidence="11 12" key="1">
    <citation type="journal article" date="2011" name="Science">
        <title>The Selaginella genome identifies genetic changes associated with the evolution of vascular plants.</title>
        <authorList>
            <person name="Banks J.A."/>
            <person name="Nishiyama T."/>
            <person name="Hasebe M."/>
            <person name="Bowman J.L."/>
            <person name="Gribskov M."/>
            <person name="dePamphilis C."/>
            <person name="Albert V.A."/>
            <person name="Aono N."/>
            <person name="Aoyama T."/>
            <person name="Ambrose B.A."/>
            <person name="Ashton N.W."/>
            <person name="Axtell M.J."/>
            <person name="Barker E."/>
            <person name="Barker M.S."/>
            <person name="Bennetzen J.L."/>
            <person name="Bonawitz N.D."/>
            <person name="Chapple C."/>
            <person name="Cheng C."/>
            <person name="Correa L.G."/>
            <person name="Dacre M."/>
            <person name="DeBarry J."/>
            <person name="Dreyer I."/>
            <person name="Elias M."/>
            <person name="Engstrom E.M."/>
            <person name="Estelle M."/>
            <person name="Feng L."/>
            <person name="Finet C."/>
            <person name="Floyd S.K."/>
            <person name="Frommer W.B."/>
            <person name="Fujita T."/>
            <person name="Gramzow L."/>
            <person name="Gutensohn M."/>
            <person name="Harholt J."/>
            <person name="Hattori M."/>
            <person name="Heyl A."/>
            <person name="Hirai T."/>
            <person name="Hiwatashi Y."/>
            <person name="Ishikawa M."/>
            <person name="Iwata M."/>
            <person name="Karol K.G."/>
            <person name="Koehler B."/>
            <person name="Kolukisaoglu U."/>
            <person name="Kubo M."/>
            <person name="Kurata T."/>
            <person name="Lalonde S."/>
            <person name="Li K."/>
            <person name="Li Y."/>
            <person name="Litt A."/>
            <person name="Lyons E."/>
            <person name="Manning G."/>
            <person name="Maruyama T."/>
            <person name="Michael T.P."/>
            <person name="Mikami K."/>
            <person name="Miyazaki S."/>
            <person name="Morinaga S."/>
            <person name="Murata T."/>
            <person name="Mueller-Roeber B."/>
            <person name="Nelson D.R."/>
            <person name="Obara M."/>
            <person name="Oguri Y."/>
            <person name="Olmstead R.G."/>
            <person name="Onodera N."/>
            <person name="Petersen B.L."/>
            <person name="Pils B."/>
            <person name="Prigge M."/>
            <person name="Rensing S.A."/>
            <person name="Riano-Pachon D.M."/>
            <person name="Roberts A.W."/>
            <person name="Sato Y."/>
            <person name="Scheller H.V."/>
            <person name="Schulz B."/>
            <person name="Schulz C."/>
            <person name="Shakirov E.V."/>
            <person name="Shibagaki N."/>
            <person name="Shinohara N."/>
            <person name="Shippen D.E."/>
            <person name="Soerensen I."/>
            <person name="Sotooka R."/>
            <person name="Sugimoto N."/>
            <person name="Sugita M."/>
            <person name="Sumikawa N."/>
            <person name="Tanurdzic M."/>
            <person name="Theissen G."/>
            <person name="Ulvskov P."/>
            <person name="Wakazuki S."/>
            <person name="Weng J.K."/>
            <person name="Willats W.W."/>
            <person name="Wipf D."/>
            <person name="Wolf P.G."/>
            <person name="Yang L."/>
            <person name="Zimmer A.D."/>
            <person name="Zhu Q."/>
            <person name="Mitros T."/>
            <person name="Hellsten U."/>
            <person name="Loque D."/>
            <person name="Otillar R."/>
            <person name="Salamov A."/>
            <person name="Schmutz J."/>
            <person name="Shapiro H."/>
            <person name="Lindquist E."/>
            <person name="Lucas S."/>
            <person name="Rokhsar D."/>
            <person name="Grigoriev I.V."/>
        </authorList>
    </citation>
    <scope>NUCLEOTIDE SEQUENCE [LARGE SCALE GENOMIC DNA]</scope>
</reference>
<evidence type="ECO:0000256" key="6">
    <source>
        <dbReference type="ARBA" id="ARBA00034488"/>
    </source>
</evidence>
<dbReference type="InterPro" id="IPR036961">
    <property type="entry name" value="Kinesin_motor_dom_sf"/>
</dbReference>
<protein>
    <recommendedName>
        <fullName evidence="8">Kinesin-like protein</fullName>
    </recommendedName>
</protein>
<evidence type="ECO:0000256" key="7">
    <source>
        <dbReference type="PROSITE-ProRule" id="PRU00283"/>
    </source>
</evidence>
<dbReference type="EMBL" id="GL377611">
    <property type="protein sequence ID" value="EFJ18120.1"/>
    <property type="molecule type" value="Genomic_DNA"/>
</dbReference>
<feature type="binding site" evidence="7">
    <location>
        <begin position="25"/>
        <end position="32"/>
    </location>
    <ligand>
        <name>ATP</name>
        <dbReference type="ChEBI" id="CHEBI:30616"/>
    </ligand>
</feature>
<dbReference type="InterPro" id="IPR027417">
    <property type="entry name" value="P-loop_NTPase"/>
</dbReference>
<evidence type="ECO:0000256" key="3">
    <source>
        <dbReference type="ARBA" id="ARBA00022840"/>
    </source>
</evidence>
<comment type="similarity">
    <text evidence="6">Belongs to the TRAFAC class myosin-kinesin ATPase superfamily. Kinesin family. KIN-12 subfamily.</text>
</comment>
<evidence type="ECO:0000256" key="1">
    <source>
        <dbReference type="ARBA" id="ARBA00022701"/>
    </source>
</evidence>
<keyword evidence="2 7" id="KW-0547">Nucleotide-binding</keyword>
<gene>
    <name evidence="11" type="ORF">SELMODRAFT_113452</name>
    <name evidence="10" type="ORF">SELMODRAFT_2544</name>
</gene>
<evidence type="ECO:0000256" key="2">
    <source>
        <dbReference type="ARBA" id="ARBA00022741"/>
    </source>
</evidence>
<name>D8SC38_SELML</name>
<keyword evidence="12" id="KW-1185">Reference proteome</keyword>
<dbReference type="KEGG" id="smo:SELMODRAFT_2544"/>
<dbReference type="OMA" id="ANQERIY"/>
<keyword evidence="5 7" id="KW-0505">Motor protein</keyword>
<dbReference type="Gene3D" id="3.40.850.10">
    <property type="entry name" value="Kinesin motor domain"/>
    <property type="match status" value="1"/>
</dbReference>
<dbReference type="GO" id="GO:0005874">
    <property type="term" value="C:microtubule"/>
    <property type="evidence" value="ECO:0007669"/>
    <property type="project" value="UniProtKB-KW"/>
</dbReference>
<dbReference type="PRINTS" id="PR00380">
    <property type="entry name" value="KINESINHEAVY"/>
</dbReference>
<dbReference type="GO" id="GO:0007018">
    <property type="term" value="P:microtubule-based movement"/>
    <property type="evidence" value="ECO:0007669"/>
    <property type="project" value="InterPro"/>
</dbReference>
<evidence type="ECO:0000313" key="12">
    <source>
        <dbReference type="Proteomes" id="UP000001514"/>
    </source>
</evidence>
<dbReference type="InParanoid" id="D8SC38"/>
<proteinExistence type="inferred from homology"/>
<keyword evidence="1 8" id="KW-0493">Microtubule</keyword>
<evidence type="ECO:0000256" key="5">
    <source>
        <dbReference type="ARBA" id="ARBA00023175"/>
    </source>
</evidence>
<feature type="non-terminal residue" evidence="11">
    <location>
        <position position="1"/>
    </location>
</feature>
<dbReference type="Gramene" id="EFJ18120">
    <property type="protein sequence ID" value="EFJ18120"/>
    <property type="gene ID" value="SELMODRAFT_113452"/>
</dbReference>
<dbReference type="Gramene" id="EFJ09597">
    <property type="protein sequence ID" value="EFJ09597"/>
    <property type="gene ID" value="SELMODRAFT_2544"/>
</dbReference>
<evidence type="ECO:0000256" key="4">
    <source>
        <dbReference type="ARBA" id="ARBA00023054"/>
    </source>
</evidence>